<dbReference type="InterPro" id="IPR051410">
    <property type="entry name" value="Ferric/Cupric_Reductase"/>
</dbReference>
<comment type="subcellular location">
    <subcellularLocation>
        <location evidence="1">Membrane</location>
        <topology evidence="1">Multi-pass membrane protein</topology>
    </subcellularLocation>
</comment>
<dbReference type="Pfam" id="PF08030">
    <property type="entry name" value="NAD_binding_6"/>
    <property type="match status" value="1"/>
</dbReference>
<keyword evidence="10" id="KW-0325">Glycoprotein</keyword>
<dbReference type="EMBL" id="QZBJ01000071">
    <property type="protein sequence ID" value="THY70687.1"/>
    <property type="molecule type" value="Genomic_DNA"/>
</dbReference>
<dbReference type="CDD" id="cd06186">
    <property type="entry name" value="NOX_Duox_like_FAD_NADP"/>
    <property type="match status" value="1"/>
</dbReference>
<keyword evidence="9 12" id="KW-0472">Membrane</keyword>
<dbReference type="Pfam" id="PF08022">
    <property type="entry name" value="FAD_binding_8"/>
    <property type="match status" value="1"/>
</dbReference>
<dbReference type="InterPro" id="IPR017927">
    <property type="entry name" value="FAD-bd_FR_type"/>
</dbReference>
<evidence type="ECO:0000256" key="8">
    <source>
        <dbReference type="ARBA" id="ARBA00023065"/>
    </source>
</evidence>
<keyword evidence="6 12" id="KW-1133">Transmembrane helix</keyword>
<evidence type="ECO:0000256" key="13">
    <source>
        <dbReference type="SAM" id="SignalP"/>
    </source>
</evidence>
<feature type="domain" description="FAD-binding FR-type" evidence="14">
    <location>
        <begin position="467"/>
        <end position="613"/>
    </location>
</feature>
<dbReference type="InterPro" id="IPR039261">
    <property type="entry name" value="FNR_nucleotide-bd"/>
</dbReference>
<dbReference type="PANTHER" id="PTHR32361">
    <property type="entry name" value="FERRIC/CUPRIC REDUCTASE TRANSMEMBRANE COMPONENT"/>
    <property type="match status" value="1"/>
</dbReference>
<dbReference type="SFLD" id="SFLDS00052">
    <property type="entry name" value="Ferric_Reductase_Domain"/>
    <property type="match status" value="1"/>
</dbReference>
<name>A0AB38LNQ6_AURPU</name>
<dbReference type="PANTHER" id="PTHR32361:SF9">
    <property type="entry name" value="FERRIC REDUCTASE TRANSMEMBRANE COMPONENT 3-RELATED"/>
    <property type="match status" value="1"/>
</dbReference>
<dbReference type="InterPro" id="IPR013121">
    <property type="entry name" value="Fe_red_NAD-bd_6"/>
</dbReference>
<feature type="compositionally biased region" description="Polar residues" evidence="11">
    <location>
        <begin position="527"/>
        <end position="540"/>
    </location>
</feature>
<dbReference type="AlphaFoldDB" id="A0AB38LNQ6"/>
<evidence type="ECO:0000313" key="15">
    <source>
        <dbReference type="EMBL" id="THY70687.1"/>
    </source>
</evidence>
<feature type="transmembrane region" description="Helical" evidence="12">
    <location>
        <begin position="264"/>
        <end position="284"/>
    </location>
</feature>
<evidence type="ECO:0000256" key="6">
    <source>
        <dbReference type="ARBA" id="ARBA00022989"/>
    </source>
</evidence>
<keyword evidence="5" id="KW-0249">Electron transport</keyword>
<keyword evidence="8" id="KW-0406">Ion transport</keyword>
<dbReference type="PROSITE" id="PS51384">
    <property type="entry name" value="FAD_FR"/>
    <property type="match status" value="1"/>
</dbReference>
<evidence type="ECO:0000256" key="9">
    <source>
        <dbReference type="ARBA" id="ARBA00023136"/>
    </source>
</evidence>
<dbReference type="GO" id="GO:0015677">
    <property type="term" value="P:copper ion import"/>
    <property type="evidence" value="ECO:0007669"/>
    <property type="project" value="TreeGrafter"/>
</dbReference>
<dbReference type="Pfam" id="PF01794">
    <property type="entry name" value="Ferric_reduct"/>
    <property type="match status" value="1"/>
</dbReference>
<dbReference type="InterPro" id="IPR013130">
    <property type="entry name" value="Fe3_Rdtase_TM_dom"/>
</dbReference>
<feature type="chain" id="PRO_5044337403" description="FAD-binding FR-type domain-containing protein" evidence="13">
    <location>
        <begin position="21"/>
        <end position="776"/>
    </location>
</feature>
<keyword evidence="13" id="KW-0732">Signal</keyword>
<dbReference type="GO" id="GO:0006879">
    <property type="term" value="P:intracellular iron ion homeostasis"/>
    <property type="evidence" value="ECO:0007669"/>
    <property type="project" value="TreeGrafter"/>
</dbReference>
<dbReference type="GO" id="GO:0005886">
    <property type="term" value="C:plasma membrane"/>
    <property type="evidence" value="ECO:0007669"/>
    <property type="project" value="TreeGrafter"/>
</dbReference>
<keyword evidence="7" id="KW-0560">Oxidoreductase</keyword>
<gene>
    <name evidence="15" type="ORF">D6C94_08358</name>
</gene>
<reference evidence="15 16" key="1">
    <citation type="submission" date="2018-10" db="EMBL/GenBank/DDBJ databases">
        <title>Fifty Aureobasidium pullulans genomes reveal a recombining polyextremotolerant generalist.</title>
        <authorList>
            <person name="Gostincar C."/>
            <person name="Turk M."/>
            <person name="Zajc J."/>
            <person name="Gunde-Cimerman N."/>
        </authorList>
    </citation>
    <scope>NUCLEOTIDE SEQUENCE [LARGE SCALE GENOMIC DNA]</scope>
    <source>
        <strain evidence="15 16">EXF-4256</strain>
    </source>
</reference>
<proteinExistence type="inferred from homology"/>
<feature type="transmembrane region" description="Helical" evidence="12">
    <location>
        <begin position="412"/>
        <end position="432"/>
    </location>
</feature>
<feature type="transmembrane region" description="Helical" evidence="12">
    <location>
        <begin position="383"/>
        <end position="405"/>
    </location>
</feature>
<dbReference type="Gene3D" id="3.40.50.80">
    <property type="entry name" value="Nucleotide-binding domain of ferredoxin-NADP reductase (FNR) module"/>
    <property type="match status" value="1"/>
</dbReference>
<feature type="transmembrane region" description="Helical" evidence="12">
    <location>
        <begin position="304"/>
        <end position="325"/>
    </location>
</feature>
<organism evidence="15 16">
    <name type="scientific">Aureobasidium pullulans</name>
    <name type="common">Black yeast</name>
    <name type="synonym">Pullularia pullulans</name>
    <dbReference type="NCBI Taxonomy" id="5580"/>
    <lineage>
        <taxon>Eukaryota</taxon>
        <taxon>Fungi</taxon>
        <taxon>Dikarya</taxon>
        <taxon>Ascomycota</taxon>
        <taxon>Pezizomycotina</taxon>
        <taxon>Dothideomycetes</taxon>
        <taxon>Dothideomycetidae</taxon>
        <taxon>Dothideales</taxon>
        <taxon>Saccotheciaceae</taxon>
        <taxon>Aureobasidium</taxon>
    </lineage>
</organism>
<feature type="region of interest" description="Disordered" evidence="11">
    <location>
        <begin position="526"/>
        <end position="562"/>
    </location>
</feature>
<feature type="signal peptide" evidence="13">
    <location>
        <begin position="1"/>
        <end position="20"/>
    </location>
</feature>
<keyword evidence="4 12" id="KW-0812">Transmembrane</keyword>
<comment type="similarity">
    <text evidence="2">Belongs to the ferric reductase (FRE) family.</text>
</comment>
<sequence>MKSFHAFALSLSVLVSKAAAADIHYGVLGFGIQMYQPLCCYSCHDSLSALYLNCTTFSEDMDMHHGGMDMKLVKRMDMGGESMATTSDACYASDRTWLETFSYCVRDKCSQHGVTESKQDECFAKLAANGETVSNLQSSLPFTAPTVELGTDSAWLNFTSLVNEETYLANYVTMKEFVSSEYRHTRKILNATGNTLTVILRLITMLFVIGICLIAGTWKSHFAHKIALNSLSLKLNQHLLVPATFNGRHLSPLPYRLGYLPKRALSLFITAYVSLNIIFSAVSFHHVSPNAWYADRRHEIAAYVSNRTGVLSFANLALAILFSGRNNLLMAITGWNQSTMLAIHRWASRVATIQAVVHSIIYTVTYFWTGGSTAYAAEAAKPYYWWGIIATVVLCLAVAFAVLPIRMRSYEIFLITHIAFAILALMGCWYHVHLRFGSKWGYKVWLYVAFAFWGFDRLMRFFRLMFYNYFGSPIAVVKRVPHTDILEMIIFPKKAWNVRPGQHSFVYIPMLGKPWENHPFTIATWGTPESSRNTQTTSPASDHKEAQVHDTEIDSSSASQISHEARHPDQMVCLMRARKGMTAALLEKLKKSRASSLPISIMTEGLYGGHRTALSPLKTADTIVCIAGGIGITSSMSFLQQYVNESRSLPASGTLMGCVTNFVLAWSAREETLLHHVSSSLLPDATTALAQNRHLEYRFWCTGENGSQDKGLEQGSNLQRGRMNIEHVVRSVAEKGRRVVVIVCAPGGMSDEVREAVVGCLRDGMPVDIIEEAFAW</sequence>
<evidence type="ECO:0000256" key="12">
    <source>
        <dbReference type="SAM" id="Phobius"/>
    </source>
</evidence>
<dbReference type="InterPro" id="IPR013112">
    <property type="entry name" value="FAD-bd_8"/>
</dbReference>
<dbReference type="GO" id="GO:0000293">
    <property type="term" value="F:ferric-chelate reductase activity"/>
    <property type="evidence" value="ECO:0007669"/>
    <property type="project" value="UniProtKB-ARBA"/>
</dbReference>
<evidence type="ECO:0000256" key="2">
    <source>
        <dbReference type="ARBA" id="ARBA00006278"/>
    </source>
</evidence>
<dbReference type="SFLD" id="SFLDG01168">
    <property type="entry name" value="Ferric_reductase_subgroup_(FRE"/>
    <property type="match status" value="1"/>
</dbReference>
<evidence type="ECO:0000256" key="1">
    <source>
        <dbReference type="ARBA" id="ARBA00004141"/>
    </source>
</evidence>
<comment type="caution">
    <text evidence="15">The sequence shown here is derived from an EMBL/GenBank/DDBJ whole genome shotgun (WGS) entry which is preliminary data.</text>
</comment>
<protein>
    <recommendedName>
        <fullName evidence="14">FAD-binding FR-type domain-containing protein</fullName>
    </recommendedName>
</protein>
<evidence type="ECO:0000256" key="11">
    <source>
        <dbReference type="SAM" id="MobiDB-lite"/>
    </source>
</evidence>
<evidence type="ECO:0000259" key="14">
    <source>
        <dbReference type="PROSITE" id="PS51384"/>
    </source>
</evidence>
<evidence type="ECO:0000256" key="5">
    <source>
        <dbReference type="ARBA" id="ARBA00022982"/>
    </source>
</evidence>
<keyword evidence="3" id="KW-0813">Transport</keyword>
<evidence type="ECO:0000256" key="4">
    <source>
        <dbReference type="ARBA" id="ARBA00022692"/>
    </source>
</evidence>
<evidence type="ECO:0000313" key="16">
    <source>
        <dbReference type="Proteomes" id="UP000305064"/>
    </source>
</evidence>
<dbReference type="SUPFAM" id="SSF52343">
    <property type="entry name" value="Ferredoxin reductase-like, C-terminal NADP-linked domain"/>
    <property type="match status" value="1"/>
</dbReference>
<dbReference type="GO" id="GO:0006826">
    <property type="term" value="P:iron ion transport"/>
    <property type="evidence" value="ECO:0007669"/>
    <property type="project" value="TreeGrafter"/>
</dbReference>
<feature type="compositionally biased region" description="Basic and acidic residues" evidence="11">
    <location>
        <begin position="541"/>
        <end position="552"/>
    </location>
</feature>
<evidence type="ECO:0000256" key="10">
    <source>
        <dbReference type="ARBA" id="ARBA00023180"/>
    </source>
</evidence>
<evidence type="ECO:0000256" key="3">
    <source>
        <dbReference type="ARBA" id="ARBA00022448"/>
    </source>
</evidence>
<feature type="transmembrane region" description="Helical" evidence="12">
    <location>
        <begin position="346"/>
        <end position="368"/>
    </location>
</feature>
<evidence type="ECO:0000256" key="7">
    <source>
        <dbReference type="ARBA" id="ARBA00023002"/>
    </source>
</evidence>
<feature type="transmembrane region" description="Helical" evidence="12">
    <location>
        <begin position="198"/>
        <end position="218"/>
    </location>
</feature>
<accession>A0AB38LNQ6</accession>
<dbReference type="Proteomes" id="UP000305064">
    <property type="component" value="Unassembled WGS sequence"/>
</dbReference>